<dbReference type="EMBL" id="BPLR01010859">
    <property type="protein sequence ID" value="GIY42523.1"/>
    <property type="molecule type" value="Genomic_DNA"/>
</dbReference>
<organism evidence="1 2">
    <name type="scientific">Caerostris extrusa</name>
    <name type="common">Bark spider</name>
    <name type="synonym">Caerostris bankana</name>
    <dbReference type="NCBI Taxonomy" id="172846"/>
    <lineage>
        <taxon>Eukaryota</taxon>
        <taxon>Metazoa</taxon>
        <taxon>Ecdysozoa</taxon>
        <taxon>Arthropoda</taxon>
        <taxon>Chelicerata</taxon>
        <taxon>Arachnida</taxon>
        <taxon>Araneae</taxon>
        <taxon>Araneomorphae</taxon>
        <taxon>Entelegynae</taxon>
        <taxon>Araneoidea</taxon>
        <taxon>Araneidae</taxon>
        <taxon>Caerostris</taxon>
    </lineage>
</organism>
<dbReference type="AlphaFoldDB" id="A0AAV4T7G5"/>
<keyword evidence="2" id="KW-1185">Reference proteome</keyword>
<comment type="caution">
    <text evidence="1">The sequence shown here is derived from an EMBL/GenBank/DDBJ whole genome shotgun (WGS) entry which is preliminary data.</text>
</comment>
<evidence type="ECO:0000313" key="1">
    <source>
        <dbReference type="EMBL" id="GIY42523.1"/>
    </source>
</evidence>
<name>A0AAV4T7G5_CAEEX</name>
<evidence type="ECO:0000313" key="2">
    <source>
        <dbReference type="Proteomes" id="UP001054945"/>
    </source>
</evidence>
<gene>
    <name evidence="1" type="ORF">CEXT_563721</name>
</gene>
<accession>A0AAV4T7G5</accession>
<reference evidence="1 2" key="1">
    <citation type="submission" date="2021-06" db="EMBL/GenBank/DDBJ databases">
        <title>Caerostris extrusa draft genome.</title>
        <authorList>
            <person name="Kono N."/>
            <person name="Arakawa K."/>
        </authorList>
    </citation>
    <scope>NUCLEOTIDE SEQUENCE [LARGE SCALE GENOMIC DNA]</scope>
</reference>
<proteinExistence type="predicted"/>
<sequence length="129" mass="14758">MFVVVHKLNFKTSEKLRSVPFIKSYPSFGISITPSERKQLFRHAVGRNSSFTNEKKGYPIKDKRGSILDAEGYVLEGRLLACSTSAKKGAEHSGESRYRVEMKWIANADVVEFNCLENSLFWSEFLFLK</sequence>
<dbReference type="Proteomes" id="UP001054945">
    <property type="component" value="Unassembled WGS sequence"/>
</dbReference>
<protein>
    <submittedName>
        <fullName evidence="1">Uncharacterized protein</fullName>
    </submittedName>
</protein>